<feature type="domain" description="NADH:quinone oxidoreductase/Mrp antiporter transmembrane" evidence="17">
    <location>
        <begin position="94"/>
        <end position="371"/>
    </location>
</feature>
<feature type="transmembrane region" description="Helical" evidence="16">
    <location>
        <begin position="49"/>
        <end position="68"/>
    </location>
</feature>
<dbReference type="EMBL" id="MK685271">
    <property type="protein sequence ID" value="QIX04628.1"/>
    <property type="molecule type" value="Genomic_DNA"/>
</dbReference>
<dbReference type="Pfam" id="PF00361">
    <property type="entry name" value="Proton_antipo_M"/>
    <property type="match status" value="1"/>
</dbReference>
<geneLocation type="mitochondrion" evidence="18"/>
<evidence type="ECO:0000256" key="1">
    <source>
        <dbReference type="ARBA" id="ARBA00004225"/>
    </source>
</evidence>
<sequence>MGYKGFDWFSWGLSLLFFSLIGFILYVCGYPLGEYCGLSVSEVFCLDVVSLYLILLSVLLCVSLLFFISDLSLISIVLLLLSVSCSVLCYCCVNLFWFWCFYEVSILSLLVLLVVESPYSERYVASWYFLGYVLLSSLPMLFCLVYLSVVYGSLNFGYWSVMGELSFSVLLVLCVLFISKIPLIPFHVWLPLVHAEASSPVSVCLSGYIMKLGILGLCRVCSWVLPHYVFHLVYLIVCMLASVFFFLSAWGELDGKRWLAFLSLAHISIFCVCLGIAEFDEVELALLYSLGHGLSAGLVFIMLWILYEMVGSCNWFMLKSLVFGGLFFGCLLVGSLCVVMSFPPTFQFFCEVYVFVGFTCLSYVFFFFLGCYIFLGGLVPLMLLGGLITRHVSLRCYIGDVFGRVVSIFYLLFVCLVLFLFV</sequence>
<evidence type="ECO:0000256" key="8">
    <source>
        <dbReference type="ARBA" id="ARBA00022967"/>
    </source>
</evidence>
<evidence type="ECO:0000256" key="15">
    <source>
        <dbReference type="ARBA" id="ARBA00049551"/>
    </source>
</evidence>
<dbReference type="GO" id="GO:0048039">
    <property type="term" value="F:ubiquinone binding"/>
    <property type="evidence" value="ECO:0007669"/>
    <property type="project" value="TreeGrafter"/>
</dbReference>
<organism evidence="18">
    <name type="scientific">Brachylecithum sp. PakAb2</name>
    <dbReference type="NCBI Taxonomy" id="2714092"/>
    <lineage>
        <taxon>Eukaryota</taxon>
        <taxon>Metazoa</taxon>
        <taxon>Spiralia</taxon>
        <taxon>Lophotrochozoa</taxon>
        <taxon>Platyhelminthes</taxon>
        <taxon>Trematoda</taxon>
        <taxon>Digenea</taxon>
        <taxon>Plagiorchiida</taxon>
        <taxon>Xiphidiata</taxon>
        <taxon>Gorgoderoidea</taxon>
        <taxon>Dicrocoeliidae</taxon>
        <taxon>Brachylecithum</taxon>
    </lineage>
</organism>
<keyword evidence="8" id="KW-1278">Translocase</keyword>
<proteinExistence type="inferred from homology"/>
<evidence type="ECO:0000256" key="13">
    <source>
        <dbReference type="ARBA" id="ARBA00023128"/>
    </source>
</evidence>
<comment type="function">
    <text evidence="16">Core subunit of the mitochondrial membrane respiratory chain NADH dehydrogenase (Complex I) which catalyzes electron transfer from NADH through the respiratory chain, using ubiquinone as an electron acceptor. Essential for the catalytic activity and assembly of complex I.</text>
</comment>
<feature type="transmembrane region" description="Helical" evidence="16">
    <location>
        <begin position="12"/>
        <end position="33"/>
    </location>
</feature>
<keyword evidence="5 16" id="KW-0813">Transport</keyword>
<dbReference type="InterPro" id="IPR001750">
    <property type="entry name" value="ND/Mrp_TM"/>
</dbReference>
<evidence type="ECO:0000256" key="6">
    <source>
        <dbReference type="ARBA" id="ARBA00022660"/>
    </source>
</evidence>
<evidence type="ECO:0000256" key="16">
    <source>
        <dbReference type="RuleBase" id="RU003297"/>
    </source>
</evidence>
<dbReference type="PANTHER" id="PTHR43507">
    <property type="entry name" value="NADH-UBIQUINONE OXIDOREDUCTASE CHAIN 4"/>
    <property type="match status" value="1"/>
</dbReference>
<comment type="similarity">
    <text evidence="2 16">Belongs to the complex I subunit 4 family.</text>
</comment>
<keyword evidence="9 16" id="KW-0249">Electron transport</keyword>
<keyword evidence="6 16" id="KW-0679">Respiratory chain</keyword>
<reference evidence="18" key="1">
    <citation type="submission" date="2019-03" db="EMBL/GenBank/DDBJ databases">
        <authorList>
            <person name="Suleman S."/>
            <person name="Ma J."/>
            <person name="Khan M.S."/>
            <person name="Tkach V.V."/>
            <person name="Zhu X.Q."/>
        </authorList>
    </citation>
    <scope>NUCLEOTIDE SEQUENCE</scope>
    <source>
        <strain evidence="18">PakAb2</strain>
    </source>
</reference>
<evidence type="ECO:0000256" key="3">
    <source>
        <dbReference type="ARBA" id="ARBA00012944"/>
    </source>
</evidence>
<evidence type="ECO:0000256" key="7">
    <source>
        <dbReference type="ARBA" id="ARBA00022692"/>
    </source>
</evidence>
<dbReference type="InterPro" id="IPR003918">
    <property type="entry name" value="NADH_UbQ_OxRdtase"/>
</dbReference>
<evidence type="ECO:0000256" key="2">
    <source>
        <dbReference type="ARBA" id="ARBA00009025"/>
    </source>
</evidence>
<dbReference type="PANTHER" id="PTHR43507:SF20">
    <property type="entry name" value="NADH-UBIQUINONE OXIDOREDUCTASE CHAIN 4"/>
    <property type="match status" value="1"/>
</dbReference>
<dbReference type="GO" id="GO:0015990">
    <property type="term" value="P:electron transport coupled proton transport"/>
    <property type="evidence" value="ECO:0007669"/>
    <property type="project" value="TreeGrafter"/>
</dbReference>
<name>A0A6H0YB76_9TREM</name>
<dbReference type="GO" id="GO:0003954">
    <property type="term" value="F:NADH dehydrogenase activity"/>
    <property type="evidence" value="ECO:0007669"/>
    <property type="project" value="TreeGrafter"/>
</dbReference>
<evidence type="ECO:0000256" key="9">
    <source>
        <dbReference type="ARBA" id="ARBA00022982"/>
    </source>
</evidence>
<feature type="transmembrane region" description="Helical" evidence="16">
    <location>
        <begin position="258"/>
        <end position="279"/>
    </location>
</feature>
<evidence type="ECO:0000259" key="17">
    <source>
        <dbReference type="Pfam" id="PF00361"/>
    </source>
</evidence>
<keyword evidence="12 16" id="KW-0830">Ubiquinone</keyword>
<keyword evidence="13 16" id="KW-0496">Mitochondrion</keyword>
<evidence type="ECO:0000256" key="12">
    <source>
        <dbReference type="ARBA" id="ARBA00023075"/>
    </source>
</evidence>
<feature type="transmembrane region" description="Helical" evidence="16">
    <location>
        <begin position="285"/>
        <end position="306"/>
    </location>
</feature>
<feature type="transmembrane region" description="Helical" evidence="16">
    <location>
        <begin position="96"/>
        <end position="115"/>
    </location>
</feature>
<keyword evidence="10 16" id="KW-1133">Transmembrane helix</keyword>
<feature type="transmembrane region" description="Helical" evidence="16">
    <location>
        <begin position="231"/>
        <end position="251"/>
    </location>
</feature>
<dbReference type="GO" id="GO:0042773">
    <property type="term" value="P:ATP synthesis coupled electron transport"/>
    <property type="evidence" value="ECO:0007669"/>
    <property type="project" value="InterPro"/>
</dbReference>
<gene>
    <name evidence="18" type="primary">nad4</name>
</gene>
<evidence type="ECO:0000256" key="4">
    <source>
        <dbReference type="ARBA" id="ARBA00021006"/>
    </source>
</evidence>
<feature type="transmembrane region" description="Helical" evidence="16">
    <location>
        <begin position="127"/>
        <end position="147"/>
    </location>
</feature>
<feature type="transmembrane region" description="Helical" evidence="16">
    <location>
        <begin position="363"/>
        <end position="389"/>
    </location>
</feature>
<feature type="transmembrane region" description="Helical" evidence="16">
    <location>
        <begin position="202"/>
        <end position="225"/>
    </location>
</feature>
<keyword evidence="7 16" id="KW-0812">Transmembrane</keyword>
<protein>
    <recommendedName>
        <fullName evidence="4 16">NADH-ubiquinone oxidoreductase chain 4</fullName>
        <ecNumber evidence="3 16">7.1.1.2</ecNumber>
    </recommendedName>
</protein>
<dbReference type="GO" id="GO:0008137">
    <property type="term" value="F:NADH dehydrogenase (ubiquinone) activity"/>
    <property type="evidence" value="ECO:0007669"/>
    <property type="project" value="UniProtKB-UniRule"/>
</dbReference>
<feature type="transmembrane region" description="Helical" evidence="16">
    <location>
        <begin position="167"/>
        <end position="190"/>
    </location>
</feature>
<comment type="subcellular location">
    <subcellularLocation>
        <location evidence="1 16">Mitochondrion membrane</location>
        <topology evidence="1 16">Multi-pass membrane protein</topology>
    </subcellularLocation>
</comment>
<feature type="transmembrane region" description="Helical" evidence="16">
    <location>
        <begin position="73"/>
        <end position="90"/>
    </location>
</feature>
<accession>A0A6H0YB76</accession>
<dbReference type="GO" id="GO:0031966">
    <property type="term" value="C:mitochondrial membrane"/>
    <property type="evidence" value="ECO:0007669"/>
    <property type="project" value="UniProtKB-SubCell"/>
</dbReference>
<keyword evidence="11 16" id="KW-0520">NAD</keyword>
<feature type="transmembrane region" description="Helical" evidence="16">
    <location>
        <begin position="401"/>
        <end position="421"/>
    </location>
</feature>
<evidence type="ECO:0000256" key="11">
    <source>
        <dbReference type="ARBA" id="ARBA00023027"/>
    </source>
</evidence>
<evidence type="ECO:0000313" key="18">
    <source>
        <dbReference type="EMBL" id="QIX04628.1"/>
    </source>
</evidence>
<dbReference type="EC" id="7.1.1.2" evidence="3 16"/>
<dbReference type="PRINTS" id="PR01437">
    <property type="entry name" value="NUOXDRDTASE4"/>
</dbReference>
<dbReference type="AlphaFoldDB" id="A0A6H0YB76"/>
<evidence type="ECO:0000256" key="5">
    <source>
        <dbReference type="ARBA" id="ARBA00022448"/>
    </source>
</evidence>
<comment type="catalytic activity">
    <reaction evidence="15 16">
        <text>a ubiquinone + NADH + 5 H(+)(in) = a ubiquinol + NAD(+) + 4 H(+)(out)</text>
        <dbReference type="Rhea" id="RHEA:29091"/>
        <dbReference type="Rhea" id="RHEA-COMP:9565"/>
        <dbReference type="Rhea" id="RHEA-COMP:9566"/>
        <dbReference type="ChEBI" id="CHEBI:15378"/>
        <dbReference type="ChEBI" id="CHEBI:16389"/>
        <dbReference type="ChEBI" id="CHEBI:17976"/>
        <dbReference type="ChEBI" id="CHEBI:57540"/>
        <dbReference type="ChEBI" id="CHEBI:57945"/>
        <dbReference type="EC" id="7.1.1.2"/>
    </reaction>
</comment>
<evidence type="ECO:0000256" key="10">
    <source>
        <dbReference type="ARBA" id="ARBA00022989"/>
    </source>
</evidence>
<evidence type="ECO:0000256" key="14">
    <source>
        <dbReference type="ARBA" id="ARBA00023136"/>
    </source>
</evidence>
<feature type="transmembrane region" description="Helical" evidence="16">
    <location>
        <begin position="318"/>
        <end position="343"/>
    </location>
</feature>
<keyword evidence="14 16" id="KW-0472">Membrane</keyword>
<reference evidence="18" key="2">
    <citation type="journal article" date="2020" name="Parasit. Vectors">
        <title>Molecular phylogenetics and mitogenomics of three avian dicrocoeliids (Digenea: Dicrocoeliidae) and comparison with mammalian dicrocoeliids.</title>
        <authorList>
            <person name="Suleman"/>
            <person name="Khan M.S."/>
            <person name="Tkach V.V."/>
            <person name="Muhammad N."/>
            <person name="Zhang D."/>
            <person name="Zhu X.Q."/>
            <person name="Ma J."/>
        </authorList>
    </citation>
    <scope>NUCLEOTIDE SEQUENCE</scope>
    <source>
        <strain evidence="18">PakAb2</strain>
    </source>
</reference>